<keyword evidence="11" id="KW-0539">Nucleus</keyword>
<dbReference type="Pfam" id="PF08996">
    <property type="entry name" value="zf-DNA_Pol"/>
    <property type="match status" value="1"/>
</dbReference>
<evidence type="ECO:0000256" key="6">
    <source>
        <dbReference type="ARBA" id="ARBA00022723"/>
    </source>
</evidence>
<dbReference type="InterPro" id="IPR012337">
    <property type="entry name" value="RNaseH-like_sf"/>
</dbReference>
<dbReference type="Gene3D" id="3.30.70.2820">
    <property type="match status" value="1"/>
</dbReference>
<evidence type="ECO:0000313" key="19">
    <source>
        <dbReference type="Proteomes" id="UP001153620"/>
    </source>
</evidence>
<dbReference type="GO" id="GO:0006273">
    <property type="term" value="P:lagging strand elongation"/>
    <property type="evidence" value="ECO:0007669"/>
    <property type="project" value="TreeGrafter"/>
</dbReference>
<dbReference type="Gene3D" id="1.10.132.60">
    <property type="entry name" value="DNA polymerase family B, C-terminal domain"/>
    <property type="match status" value="1"/>
</dbReference>
<dbReference type="GO" id="GO:0003682">
    <property type="term" value="F:chromatin binding"/>
    <property type="evidence" value="ECO:0007669"/>
    <property type="project" value="TreeGrafter"/>
</dbReference>
<dbReference type="SUPFAM" id="SSF56672">
    <property type="entry name" value="DNA/RNA polymerases"/>
    <property type="match status" value="1"/>
</dbReference>
<dbReference type="InterPro" id="IPR038256">
    <property type="entry name" value="Pol_alpha_znc_sf"/>
</dbReference>
<evidence type="ECO:0000256" key="13">
    <source>
        <dbReference type="SAM" id="MobiDB-lite"/>
    </source>
</evidence>
<feature type="compositionally biased region" description="Low complexity" evidence="13">
    <location>
        <begin position="843"/>
        <end position="862"/>
    </location>
</feature>
<dbReference type="CDD" id="cd05532">
    <property type="entry name" value="POLBc_alpha"/>
    <property type="match status" value="1"/>
</dbReference>
<dbReference type="InterPro" id="IPR023211">
    <property type="entry name" value="DNA_pol_palm_dom_sf"/>
</dbReference>
<evidence type="ECO:0000256" key="9">
    <source>
        <dbReference type="ARBA" id="ARBA00022932"/>
    </source>
</evidence>
<comment type="catalytic activity">
    <reaction evidence="12">
        <text>DNA(n) + a 2'-deoxyribonucleoside 5'-triphosphate = DNA(n+1) + diphosphate</text>
        <dbReference type="Rhea" id="RHEA:22508"/>
        <dbReference type="Rhea" id="RHEA-COMP:17339"/>
        <dbReference type="Rhea" id="RHEA-COMP:17340"/>
        <dbReference type="ChEBI" id="CHEBI:33019"/>
        <dbReference type="ChEBI" id="CHEBI:61560"/>
        <dbReference type="ChEBI" id="CHEBI:173112"/>
        <dbReference type="EC" id="2.7.7.7"/>
    </reaction>
</comment>
<dbReference type="GO" id="GO:0000166">
    <property type="term" value="F:nucleotide binding"/>
    <property type="evidence" value="ECO:0007669"/>
    <property type="project" value="InterPro"/>
</dbReference>
<dbReference type="InterPro" id="IPR006134">
    <property type="entry name" value="DNA-dir_DNA_pol_B_multi_dom"/>
</dbReference>
<feature type="region of interest" description="Disordered" evidence="13">
    <location>
        <begin position="91"/>
        <end position="124"/>
    </location>
</feature>
<dbReference type="InterPro" id="IPR036397">
    <property type="entry name" value="RNaseH_sf"/>
</dbReference>
<dbReference type="Gene3D" id="1.10.3200.20">
    <property type="entry name" value="DNA Polymerase alpha, zinc finger"/>
    <property type="match status" value="1"/>
</dbReference>
<feature type="domain" description="DNA polymerase alpha catalytic subunit N-terminal" evidence="17">
    <location>
        <begin position="29"/>
        <end position="89"/>
    </location>
</feature>
<dbReference type="SMART" id="SM00486">
    <property type="entry name" value="POLBc"/>
    <property type="match status" value="1"/>
</dbReference>
<dbReference type="Gene3D" id="3.30.420.10">
    <property type="entry name" value="Ribonuclease H-like superfamily/Ribonuclease H"/>
    <property type="match status" value="1"/>
</dbReference>
<feature type="region of interest" description="Disordered" evidence="13">
    <location>
        <begin position="829"/>
        <end position="862"/>
    </location>
</feature>
<keyword evidence="10 12" id="KW-0238">DNA-binding</keyword>
<sequence length="1499" mass="172037">MSDDNEDTGLTASRTKRRKVEKRSATAFERLRELKQSGSKNKWVNEDDSKVYDEVDEDEYTKIVSNRACDWIVDDDGAGYVEDGREIFDDVDDDYEVQSNSNKRKSVPKKKGKLPEEPAAKKKSLKNFFSTKDVKEKESSSVNEDNLLKNILGELDEGSTSTANNSFNNVAPKPLKVIRKQATESEIEMKKYMEQFGKKIADKKKHDVDGDEILDSLLKTERVKEAKKKIVEKEEPVIHNEVAVIKTEPVPLTAKQLQEQEEAREIMEVSMIDDDFLMDDEVVAPKKVESQQPKVPEVKAQVLDSSKIQSNGTKIKSISTKSANIDTTIFDELKDIDFNAEMFDEDIGNVDFNTETMKFYYLDAWTDMNNRPGEIYLFGKVEVPGKIITYNSICVKVENVNRHLFLLPRTHVYDIRQKKLTDQEVSIADVYEEFDEKISKELKLSSFNSRKVCKSFAFTLPEVDVPIESEYLEVVYPGKFPTPNQKNKCSTIAHIFGTNTSPIETFILERKIKGPCWLEIKNFKVIDAPSSWTKNQISCPDINCVSVATDCQNKSPPTLAIITMNVKCILNPSTNKNEVVQISCLVNDKFSLDRPNKQLVTRQYCGISRPSNKNWPFDINNHTARFKKFKIFKFDNERALLTWFLSIYQSIDPDLVVTFDSNDCQLDIICNRITFLKIPNWSRIGRLKMSQIPGKKVMEFFIGRLVCDVKLSAQELIRSRSYDLSSLCQKILKIGEDERQEILYDNIPYVYDASTSIIDFMEINVQDCIYISKLMVELNILPLALQITNIAGNLMSRTLQGGRSERNEFLLMHAFYEKQYIIPDKKMWKDTNSKNEDEDEGHNTTQMTQAATQANTTQAQNQGKKKASYAGGLVLDPIKGFYESFILLMDFNSLYPSIIQEYNICYTTISAPNDPNELPIVPDSNVELGILPVQIRTLVESRRNVKALMTKPKVTPELKMQYNIRQMALKLTANSMYGCLGFSHSRFYAPHLAALVTFKGRDILMATKTLVEKLNHSVIYGDTDSIMINTRSQDYDEVNKIGLNIKKAVNAIYKHVELDIDGVYQKLLLLKKKKYAAVGVSQKEGGILDYSYEFKGLDIVRRDWSKIASNTGKIILNTLLAVDSKKEMDERVEEIFDILTTLAKDLSEDKIPLPMLEITKQLTKAPSDYADMSSLPHVQVADRMNVQKNRRFKKGDMIDYIICEDGTDNPAPKRGFHIDEIKSDHENDVKKLKVDKFYYLSQQIHPVICRLLEPIEGIDSAVIAEKLGLDPKDFRSKTKTVRNDENDNDQMIKTNEKKYGQCEKFMFPCAGCKQMNFIAAPLKKENGKLVTVFDRCINTDCKVRPIEYLPLIKNHLRASIAKVINRFYENWFVCDNPMCNNSTQNYAWSIDGTNLLCLGCMEGNLQRSYTNEDLNMQIDYYNFMFNIRTYESEVSNLGGDIYAAYNMMLEIVSEYLDNSNYFTIELKDKLVDYEYKLINENEKKMSWKHFFLDTYAEVL</sequence>
<dbReference type="GO" id="GO:0003697">
    <property type="term" value="F:single-stranded DNA binding"/>
    <property type="evidence" value="ECO:0007669"/>
    <property type="project" value="TreeGrafter"/>
</dbReference>
<name>A0A9N9S4G3_9DIPT</name>
<dbReference type="GO" id="GO:1902975">
    <property type="term" value="P:mitotic DNA replication initiation"/>
    <property type="evidence" value="ECO:0007669"/>
    <property type="project" value="InterPro"/>
</dbReference>
<evidence type="ECO:0000256" key="8">
    <source>
        <dbReference type="ARBA" id="ARBA00022833"/>
    </source>
</evidence>
<evidence type="ECO:0000256" key="1">
    <source>
        <dbReference type="ARBA" id="ARBA00004123"/>
    </source>
</evidence>
<keyword evidence="6" id="KW-0479">Metal-binding</keyword>
<evidence type="ECO:0000256" key="5">
    <source>
        <dbReference type="ARBA" id="ARBA00022705"/>
    </source>
</evidence>
<evidence type="ECO:0000256" key="11">
    <source>
        <dbReference type="ARBA" id="ARBA00023242"/>
    </source>
</evidence>
<dbReference type="InterPro" id="IPR006133">
    <property type="entry name" value="DNA-dir_DNA_pol_B_exonuc"/>
</dbReference>
<evidence type="ECO:0000256" key="2">
    <source>
        <dbReference type="ARBA" id="ARBA00005755"/>
    </source>
</evidence>
<dbReference type="InterPro" id="IPR006172">
    <property type="entry name" value="DNA-dir_DNA_pol_B"/>
</dbReference>
<dbReference type="GO" id="GO:0003887">
    <property type="term" value="F:DNA-directed DNA polymerase activity"/>
    <property type="evidence" value="ECO:0007669"/>
    <property type="project" value="UniProtKB-KW"/>
</dbReference>
<feature type="domain" description="DNA-directed DNA polymerase family B multifunctional" evidence="14">
    <location>
        <begin position="794"/>
        <end position="1255"/>
    </location>
</feature>
<evidence type="ECO:0000256" key="10">
    <source>
        <dbReference type="ARBA" id="ARBA00023125"/>
    </source>
</evidence>
<dbReference type="EC" id="2.7.7.7" evidence="12"/>
<feature type="domain" description="Zinc finger DNA-directed DNA polymerase family B alpha" evidence="16">
    <location>
        <begin position="1294"/>
        <end position="1467"/>
    </location>
</feature>
<dbReference type="Proteomes" id="UP001153620">
    <property type="component" value="Chromosome 3"/>
</dbReference>
<dbReference type="InterPro" id="IPR015088">
    <property type="entry name" value="Znf_DNA-dir_DNA_pol_B_alpha"/>
</dbReference>
<keyword evidence="5 12" id="KW-0235">DNA replication</keyword>
<accession>A0A9N9S4G3</accession>
<dbReference type="PANTHER" id="PTHR45861">
    <property type="entry name" value="DNA POLYMERASE ALPHA CATALYTIC SUBUNIT"/>
    <property type="match status" value="1"/>
</dbReference>
<keyword evidence="8" id="KW-0862">Zinc</keyword>
<dbReference type="PRINTS" id="PR00106">
    <property type="entry name" value="DNAPOLB"/>
</dbReference>
<evidence type="ECO:0000256" key="7">
    <source>
        <dbReference type="ARBA" id="ARBA00022771"/>
    </source>
</evidence>
<reference evidence="18" key="2">
    <citation type="submission" date="2022-10" db="EMBL/GenBank/DDBJ databases">
        <authorList>
            <consortium name="ENA_rothamsted_submissions"/>
            <consortium name="culmorum"/>
            <person name="King R."/>
        </authorList>
    </citation>
    <scope>NUCLEOTIDE SEQUENCE</scope>
</reference>
<dbReference type="GO" id="GO:0008270">
    <property type="term" value="F:zinc ion binding"/>
    <property type="evidence" value="ECO:0007669"/>
    <property type="project" value="UniProtKB-KW"/>
</dbReference>
<evidence type="ECO:0000313" key="18">
    <source>
        <dbReference type="EMBL" id="CAG9809126.1"/>
    </source>
</evidence>
<evidence type="ECO:0000256" key="3">
    <source>
        <dbReference type="ARBA" id="ARBA00022679"/>
    </source>
</evidence>
<dbReference type="NCBIfam" id="TIGR00592">
    <property type="entry name" value="pol2"/>
    <property type="match status" value="1"/>
</dbReference>
<evidence type="ECO:0000259" key="14">
    <source>
        <dbReference type="Pfam" id="PF00136"/>
    </source>
</evidence>
<dbReference type="InterPro" id="IPR024647">
    <property type="entry name" value="DNA_pol_a_cat_su_N"/>
</dbReference>
<evidence type="ECO:0000256" key="12">
    <source>
        <dbReference type="RuleBase" id="RU000442"/>
    </source>
</evidence>
<gene>
    <name evidence="18" type="ORF">CHIRRI_LOCUS11955</name>
</gene>
<dbReference type="Gene3D" id="3.90.1600.10">
    <property type="entry name" value="Palm domain of DNA polymerase"/>
    <property type="match status" value="1"/>
</dbReference>
<keyword evidence="4 12" id="KW-0548">Nucleotidyltransferase</keyword>
<feature type="region of interest" description="Disordered" evidence="13">
    <location>
        <begin position="1"/>
        <end position="24"/>
    </location>
</feature>
<dbReference type="FunFam" id="1.10.287.690:FF:000003">
    <property type="entry name" value="DNA polymerase"/>
    <property type="match status" value="1"/>
</dbReference>
<dbReference type="GO" id="GO:0005658">
    <property type="term" value="C:alpha DNA polymerase:primase complex"/>
    <property type="evidence" value="ECO:0007669"/>
    <property type="project" value="TreeGrafter"/>
</dbReference>
<dbReference type="SUPFAM" id="SSF53098">
    <property type="entry name" value="Ribonuclease H-like"/>
    <property type="match status" value="1"/>
</dbReference>
<keyword evidence="3 12" id="KW-0808">Transferase</keyword>
<keyword evidence="7" id="KW-0863">Zinc-finger</keyword>
<dbReference type="PANTHER" id="PTHR45861:SF1">
    <property type="entry name" value="DNA POLYMERASE ALPHA CATALYTIC SUBUNIT"/>
    <property type="match status" value="1"/>
</dbReference>
<dbReference type="Pfam" id="PF03104">
    <property type="entry name" value="DNA_pol_B_exo1"/>
    <property type="match status" value="1"/>
</dbReference>
<dbReference type="Pfam" id="PF12254">
    <property type="entry name" value="DNA_pol_alpha_N"/>
    <property type="match status" value="1"/>
</dbReference>
<organism evidence="18 19">
    <name type="scientific">Chironomus riparius</name>
    <dbReference type="NCBI Taxonomy" id="315576"/>
    <lineage>
        <taxon>Eukaryota</taxon>
        <taxon>Metazoa</taxon>
        <taxon>Ecdysozoa</taxon>
        <taxon>Arthropoda</taxon>
        <taxon>Hexapoda</taxon>
        <taxon>Insecta</taxon>
        <taxon>Pterygota</taxon>
        <taxon>Neoptera</taxon>
        <taxon>Endopterygota</taxon>
        <taxon>Diptera</taxon>
        <taxon>Nematocera</taxon>
        <taxon>Chironomoidea</taxon>
        <taxon>Chironomidae</taxon>
        <taxon>Chironominae</taxon>
        <taxon>Chironomus</taxon>
    </lineage>
</organism>
<dbReference type="InterPro" id="IPR042087">
    <property type="entry name" value="DNA_pol_B_thumb"/>
</dbReference>
<comment type="subcellular location">
    <subcellularLocation>
        <location evidence="1">Nucleus</location>
    </subcellularLocation>
</comment>
<evidence type="ECO:0000259" key="16">
    <source>
        <dbReference type="Pfam" id="PF08996"/>
    </source>
</evidence>
<dbReference type="GO" id="GO:0003688">
    <property type="term" value="F:DNA replication origin binding"/>
    <property type="evidence" value="ECO:0007669"/>
    <property type="project" value="TreeGrafter"/>
</dbReference>
<dbReference type="InterPro" id="IPR045846">
    <property type="entry name" value="POLBc_alpha"/>
</dbReference>
<proteinExistence type="inferred from homology"/>
<dbReference type="CDD" id="cd05776">
    <property type="entry name" value="DNA_polB_alpha_exo"/>
    <property type="match status" value="1"/>
</dbReference>
<dbReference type="Pfam" id="PF00136">
    <property type="entry name" value="DNA_pol_B"/>
    <property type="match status" value="1"/>
</dbReference>
<keyword evidence="9 12" id="KW-0239">DNA-directed DNA polymerase</keyword>
<protein>
    <recommendedName>
        <fullName evidence="12">DNA polymerase</fullName>
        <ecNumber evidence="12">2.7.7.7</ecNumber>
    </recommendedName>
</protein>
<dbReference type="Gene3D" id="1.10.287.690">
    <property type="entry name" value="Helix hairpin bin"/>
    <property type="match status" value="1"/>
</dbReference>
<feature type="compositionally biased region" description="Basic residues" evidence="13">
    <location>
        <begin position="102"/>
        <end position="112"/>
    </location>
</feature>
<evidence type="ECO:0000259" key="17">
    <source>
        <dbReference type="Pfam" id="PF12254"/>
    </source>
</evidence>
<evidence type="ECO:0000256" key="4">
    <source>
        <dbReference type="ARBA" id="ARBA00022695"/>
    </source>
</evidence>
<dbReference type="Gene3D" id="2.40.50.730">
    <property type="match status" value="1"/>
</dbReference>
<comment type="similarity">
    <text evidence="2 12">Belongs to the DNA polymerase type-B family.</text>
</comment>
<dbReference type="EMBL" id="OU895879">
    <property type="protein sequence ID" value="CAG9809126.1"/>
    <property type="molecule type" value="Genomic_DNA"/>
</dbReference>
<dbReference type="GO" id="GO:0006272">
    <property type="term" value="P:leading strand elongation"/>
    <property type="evidence" value="ECO:0007669"/>
    <property type="project" value="TreeGrafter"/>
</dbReference>
<feature type="domain" description="DNA-directed DNA polymerase family B exonuclease" evidence="15">
    <location>
        <begin position="494"/>
        <end position="726"/>
    </location>
</feature>
<dbReference type="PROSITE" id="PS00116">
    <property type="entry name" value="DNA_POLYMERASE_B"/>
    <property type="match status" value="1"/>
</dbReference>
<dbReference type="OrthoDB" id="6755010at2759"/>
<reference evidence="18" key="1">
    <citation type="submission" date="2022-01" db="EMBL/GenBank/DDBJ databases">
        <authorList>
            <person name="King R."/>
        </authorList>
    </citation>
    <scope>NUCLEOTIDE SEQUENCE</scope>
</reference>
<dbReference type="InterPro" id="IPR043502">
    <property type="entry name" value="DNA/RNA_pol_sf"/>
</dbReference>
<keyword evidence="19" id="KW-1185">Reference proteome</keyword>
<evidence type="ECO:0000259" key="15">
    <source>
        <dbReference type="Pfam" id="PF03104"/>
    </source>
</evidence>
<dbReference type="InterPro" id="IPR017964">
    <property type="entry name" value="DNA-dir_DNA_pol_B_CS"/>
</dbReference>